<dbReference type="FunFam" id="3.20.10.10:FF:000002">
    <property type="entry name" value="D-alanine aminotransferase"/>
    <property type="match status" value="1"/>
</dbReference>
<dbReference type="GO" id="GO:0005829">
    <property type="term" value="C:cytosol"/>
    <property type="evidence" value="ECO:0007669"/>
    <property type="project" value="TreeGrafter"/>
</dbReference>
<dbReference type="GO" id="GO:0046394">
    <property type="term" value="P:carboxylic acid biosynthetic process"/>
    <property type="evidence" value="ECO:0007669"/>
    <property type="project" value="UniProtKB-ARBA"/>
</dbReference>
<dbReference type="Gene3D" id="3.20.10.10">
    <property type="entry name" value="D-amino Acid Aminotransferase, subunit A, domain 2"/>
    <property type="match status" value="1"/>
</dbReference>
<dbReference type="GO" id="GO:0008483">
    <property type="term" value="F:transaminase activity"/>
    <property type="evidence" value="ECO:0007669"/>
    <property type="project" value="UniProtKB-KW"/>
</dbReference>
<evidence type="ECO:0000256" key="2">
    <source>
        <dbReference type="ARBA" id="ARBA00009320"/>
    </source>
</evidence>
<dbReference type="AlphaFoldDB" id="A0A2S7FB24"/>
<dbReference type="Proteomes" id="UP000238081">
    <property type="component" value="Unassembled WGS sequence"/>
</dbReference>
<evidence type="ECO:0000256" key="1">
    <source>
        <dbReference type="ARBA" id="ARBA00001933"/>
    </source>
</evidence>
<dbReference type="InterPro" id="IPR050571">
    <property type="entry name" value="Class-IV_PLP-Dep_Aminotrnsfr"/>
</dbReference>
<keyword evidence="4" id="KW-0808">Transferase</keyword>
<dbReference type="SUPFAM" id="SSF56752">
    <property type="entry name" value="D-aminoacid aminotransferase-like PLP-dependent enzymes"/>
    <property type="match status" value="1"/>
</dbReference>
<dbReference type="CDD" id="cd01558">
    <property type="entry name" value="D-AAT_like"/>
    <property type="match status" value="1"/>
</dbReference>
<dbReference type="PANTHER" id="PTHR42743">
    <property type="entry name" value="AMINO-ACID AMINOTRANSFERASE"/>
    <property type="match status" value="1"/>
</dbReference>
<proteinExistence type="inferred from homology"/>
<gene>
    <name evidence="4" type="ORF">AWN73_13015</name>
</gene>
<protein>
    <submittedName>
        <fullName evidence="4">D-amino acid aminotransferase</fullName>
    </submittedName>
</protein>
<dbReference type="PANTHER" id="PTHR42743:SF10">
    <property type="entry name" value="D-ALANINE AMINOTRANSFERASE"/>
    <property type="match status" value="1"/>
</dbReference>
<sequence>MKNLGYYNGEYDLIENMKVPMNDRVCYFGDGVYDATYSRNHKIFALDEHIDRFFNSAGLLQMKIPYTKGELKELLYDMVKKVDCGEQFVYWQITRGTEMRNHAFPKGDAKANLWIILKPLNIKDMSHKLKLITLEDTRFLHCNIKTLNLLPSVMAAQKTEEMGCDEAVFHRGERVTECAHSNVSIIKDGILKTAPTDNLILPGIARAHLIKMCKRFNISVDETPFNLNELMNADEVIVTSSGQFCMAVCEIDGKSVGGKAPEIIKKLQDSLLEEFLNETDIEEYSVC</sequence>
<dbReference type="InterPro" id="IPR036038">
    <property type="entry name" value="Aminotransferase-like"/>
</dbReference>
<keyword evidence="3" id="KW-0663">Pyridoxal phosphate</keyword>
<comment type="cofactor">
    <cofactor evidence="1">
        <name>pyridoxal 5'-phosphate</name>
        <dbReference type="ChEBI" id="CHEBI:597326"/>
    </cofactor>
</comment>
<evidence type="ECO:0000313" key="4">
    <source>
        <dbReference type="EMBL" id="PPV15036.1"/>
    </source>
</evidence>
<comment type="similarity">
    <text evidence="2">Belongs to the class-IV pyridoxal-phosphate-dependent aminotransferase family.</text>
</comment>
<dbReference type="EMBL" id="LRDH01000103">
    <property type="protein sequence ID" value="PPV15036.1"/>
    <property type="molecule type" value="Genomic_DNA"/>
</dbReference>
<comment type="caution">
    <text evidence="4">The sequence shown here is derived from an EMBL/GenBank/DDBJ whole genome shotgun (WGS) entry which is preliminary data.</text>
</comment>
<name>A0A2S7FB24_CLOBU</name>
<dbReference type="Pfam" id="PF01063">
    <property type="entry name" value="Aminotran_4"/>
    <property type="match status" value="1"/>
</dbReference>
<dbReference type="Gene3D" id="3.30.470.10">
    <property type="match status" value="1"/>
</dbReference>
<accession>A0A2S7FB24</accession>
<reference evidence="4 5" key="1">
    <citation type="submission" date="2016-01" db="EMBL/GenBank/DDBJ databases">
        <title>Characterization of the Clostridium difficile lineages that are prevalent in Hong Kong and China.</title>
        <authorList>
            <person name="Kwok J.S.-L."/>
            <person name="Lam W.-Y."/>
            <person name="Ip M."/>
            <person name="Chan T.-F."/>
            <person name="Hawkey P.M."/>
            <person name="Tsui S.K.-W."/>
        </authorList>
    </citation>
    <scope>NUCLEOTIDE SEQUENCE [LARGE SCALE GENOMIC DNA]</scope>
    <source>
        <strain evidence="4 5">300064</strain>
    </source>
</reference>
<dbReference type="RefSeq" id="WP_043662859.1">
    <property type="nucleotide sequence ID" value="NZ_JSEG01000005.1"/>
</dbReference>
<dbReference type="InterPro" id="IPR043132">
    <property type="entry name" value="BCAT-like_C"/>
</dbReference>
<evidence type="ECO:0000313" key="5">
    <source>
        <dbReference type="Proteomes" id="UP000238081"/>
    </source>
</evidence>
<dbReference type="InterPro" id="IPR043131">
    <property type="entry name" value="BCAT-like_N"/>
</dbReference>
<evidence type="ECO:0000256" key="3">
    <source>
        <dbReference type="ARBA" id="ARBA00022898"/>
    </source>
</evidence>
<dbReference type="InterPro" id="IPR001544">
    <property type="entry name" value="Aminotrans_IV"/>
</dbReference>
<dbReference type="GO" id="GO:0008652">
    <property type="term" value="P:amino acid biosynthetic process"/>
    <property type="evidence" value="ECO:0007669"/>
    <property type="project" value="UniProtKB-ARBA"/>
</dbReference>
<organism evidence="4 5">
    <name type="scientific">Clostridium butyricum</name>
    <dbReference type="NCBI Taxonomy" id="1492"/>
    <lineage>
        <taxon>Bacteria</taxon>
        <taxon>Bacillati</taxon>
        <taxon>Bacillota</taxon>
        <taxon>Clostridia</taxon>
        <taxon>Eubacteriales</taxon>
        <taxon>Clostridiaceae</taxon>
        <taxon>Clostridium</taxon>
    </lineage>
</organism>
<keyword evidence="4" id="KW-0032">Aminotransferase</keyword>